<evidence type="ECO:0000256" key="2">
    <source>
        <dbReference type="ARBA" id="ARBA00010765"/>
    </source>
</evidence>
<evidence type="ECO:0000256" key="11">
    <source>
        <dbReference type="ARBA" id="ARBA00023014"/>
    </source>
</evidence>
<evidence type="ECO:0000256" key="7">
    <source>
        <dbReference type="ARBA" id="ARBA00022714"/>
    </source>
</evidence>
<reference evidence="16" key="1">
    <citation type="journal article" date="2019" name="Int. J. Syst. Evol. Microbiol.">
        <title>The Global Catalogue of Microorganisms (GCM) 10K type strain sequencing project: providing services to taxonomists for standard genome sequencing and annotation.</title>
        <authorList>
            <consortium name="The Broad Institute Genomics Platform"/>
            <consortium name="The Broad Institute Genome Sequencing Center for Infectious Disease"/>
            <person name="Wu L."/>
            <person name="Ma J."/>
        </authorList>
    </citation>
    <scope>NUCLEOTIDE SEQUENCE [LARGE SCALE GENOMIC DNA]</scope>
    <source>
        <strain evidence="16">JCM 17917</strain>
    </source>
</reference>
<feature type="binding site" evidence="13">
    <location>
        <position position="64"/>
    </location>
    <ligand>
        <name>[4Fe-4S] cluster</name>
        <dbReference type="ChEBI" id="CHEBI:49883"/>
        <note>4Fe-4S-S-AdoMet</note>
    </ligand>
</feature>
<evidence type="ECO:0000256" key="5">
    <source>
        <dbReference type="ARBA" id="ARBA00022679"/>
    </source>
</evidence>
<dbReference type="Proteomes" id="UP001501844">
    <property type="component" value="Unassembled WGS sequence"/>
</dbReference>
<evidence type="ECO:0000256" key="4">
    <source>
        <dbReference type="ARBA" id="ARBA00022485"/>
    </source>
</evidence>
<keyword evidence="5 13" id="KW-0808">Transferase</keyword>
<dbReference type="EC" id="2.8.1.6" evidence="3 13"/>
<evidence type="ECO:0000256" key="6">
    <source>
        <dbReference type="ARBA" id="ARBA00022691"/>
    </source>
</evidence>
<dbReference type="PROSITE" id="PS51918">
    <property type="entry name" value="RADICAL_SAM"/>
    <property type="match status" value="1"/>
</dbReference>
<dbReference type="Pfam" id="PF06968">
    <property type="entry name" value="BATS"/>
    <property type="match status" value="1"/>
</dbReference>
<dbReference type="Gene3D" id="3.20.20.70">
    <property type="entry name" value="Aldolase class I"/>
    <property type="match status" value="1"/>
</dbReference>
<comment type="cofactor">
    <cofactor evidence="13">
        <name>[4Fe-4S] cluster</name>
        <dbReference type="ChEBI" id="CHEBI:49883"/>
    </cofactor>
    <text evidence="13">Binds 1 [4Fe-4S] cluster. The cluster is coordinated with 3 cysteines and an exchangeable S-adenosyl-L-methionine.</text>
</comment>
<dbReference type="SFLD" id="SFLDG01278">
    <property type="entry name" value="biotin_synthase_like"/>
    <property type="match status" value="1"/>
</dbReference>
<dbReference type="EMBL" id="BAABGX010000001">
    <property type="protein sequence ID" value="GAA4299955.1"/>
    <property type="molecule type" value="Genomic_DNA"/>
</dbReference>
<evidence type="ECO:0000259" key="14">
    <source>
        <dbReference type="PROSITE" id="PS51918"/>
    </source>
</evidence>
<evidence type="ECO:0000313" key="15">
    <source>
        <dbReference type="EMBL" id="GAA4299955.1"/>
    </source>
</evidence>
<dbReference type="RefSeq" id="WP_066511796.1">
    <property type="nucleotide sequence ID" value="NZ_BAABGX010000001.1"/>
</dbReference>
<dbReference type="SUPFAM" id="SSF102114">
    <property type="entry name" value="Radical SAM enzymes"/>
    <property type="match status" value="1"/>
</dbReference>
<keyword evidence="9 13" id="KW-0093">Biotin biosynthesis</keyword>
<comment type="similarity">
    <text evidence="2 13">Belongs to the radical SAM superfamily. Biotin synthase family.</text>
</comment>
<sequence length="344" mass="37816">MQDALTTTPLRNDWSMDEIRAIYHKPVLELIVEAAQVHKQYQATGEVQVCTLLSVKTGGCPEDCAYCPQAARYHTDVPVHKLLSNEVVFDAAKKAKDAGSTRFCMGAAWREVRDNRDFDRVLEMVEGVNDMGLEVCCTLGMVNEYQAERLKQAGLYAYNHNLDTSEENYSNIITTRTYDDRLQTIENVRQAGISVCSGGIIGLGETDGDRIAMLHVLSNLPQHPESVPVNALVPVEGTPLAEQPRVSVWEMVRMIATARILMPKTMVRLSAGRQEMSTVEQAMCFLAGANSIFSGDKLLTTPNPGFNDDQAMFQLLGLTPRKSFKENSGCGVKVVAPEGALAAE</sequence>
<comment type="catalytic activity">
    <reaction evidence="12 13">
        <text>(4R,5S)-dethiobiotin + (sulfur carrier)-SH + 2 reduced [2Fe-2S]-[ferredoxin] + 2 S-adenosyl-L-methionine = (sulfur carrier)-H + biotin + 2 5'-deoxyadenosine + 2 L-methionine + 2 oxidized [2Fe-2S]-[ferredoxin]</text>
        <dbReference type="Rhea" id="RHEA:22060"/>
        <dbReference type="Rhea" id="RHEA-COMP:10000"/>
        <dbReference type="Rhea" id="RHEA-COMP:10001"/>
        <dbReference type="Rhea" id="RHEA-COMP:14737"/>
        <dbReference type="Rhea" id="RHEA-COMP:14739"/>
        <dbReference type="ChEBI" id="CHEBI:17319"/>
        <dbReference type="ChEBI" id="CHEBI:29917"/>
        <dbReference type="ChEBI" id="CHEBI:33737"/>
        <dbReference type="ChEBI" id="CHEBI:33738"/>
        <dbReference type="ChEBI" id="CHEBI:57586"/>
        <dbReference type="ChEBI" id="CHEBI:57844"/>
        <dbReference type="ChEBI" id="CHEBI:59789"/>
        <dbReference type="ChEBI" id="CHEBI:64428"/>
        <dbReference type="ChEBI" id="CHEBI:149473"/>
        <dbReference type="EC" id="2.8.1.6"/>
    </reaction>
</comment>
<accession>A0ABP8FBN8</accession>
<dbReference type="PANTHER" id="PTHR22976:SF2">
    <property type="entry name" value="BIOTIN SYNTHASE, MITOCHONDRIAL"/>
    <property type="match status" value="1"/>
</dbReference>
<keyword evidence="16" id="KW-1185">Reference proteome</keyword>
<keyword evidence="7 13" id="KW-0001">2Fe-2S</keyword>
<comment type="pathway">
    <text evidence="1 13">Cofactor biosynthesis; biotin biosynthesis; biotin from 7,8-diaminononanoate: step 2/2.</text>
</comment>
<keyword evidence="11 13" id="KW-0411">Iron-sulfur</keyword>
<dbReference type="SMART" id="SM00729">
    <property type="entry name" value="Elp3"/>
    <property type="match status" value="1"/>
</dbReference>
<dbReference type="SMART" id="SM00876">
    <property type="entry name" value="BATS"/>
    <property type="match status" value="1"/>
</dbReference>
<comment type="subunit">
    <text evidence="13">Homodimer.</text>
</comment>
<evidence type="ECO:0000256" key="12">
    <source>
        <dbReference type="ARBA" id="ARBA00051157"/>
    </source>
</evidence>
<dbReference type="CDD" id="cd01335">
    <property type="entry name" value="Radical_SAM"/>
    <property type="match status" value="1"/>
</dbReference>
<feature type="binding site" evidence="13">
    <location>
        <position position="60"/>
    </location>
    <ligand>
        <name>[4Fe-4S] cluster</name>
        <dbReference type="ChEBI" id="CHEBI:49883"/>
        <note>4Fe-4S-S-AdoMet</note>
    </ligand>
</feature>
<evidence type="ECO:0000256" key="13">
    <source>
        <dbReference type="HAMAP-Rule" id="MF_01694"/>
    </source>
</evidence>
<dbReference type="InterPro" id="IPR006638">
    <property type="entry name" value="Elp3/MiaA/NifB-like_rSAM"/>
</dbReference>
<dbReference type="Pfam" id="PF04055">
    <property type="entry name" value="Radical_SAM"/>
    <property type="match status" value="1"/>
</dbReference>
<dbReference type="InterPro" id="IPR007197">
    <property type="entry name" value="rSAM"/>
</dbReference>
<name>A0ABP8FBN8_9BACT</name>
<keyword evidence="6 13" id="KW-0949">S-adenosyl-L-methionine</keyword>
<comment type="function">
    <text evidence="13">Catalyzes the conversion of dethiobiotin (DTB) to biotin by the insertion of a sulfur atom into dethiobiotin via a radical-based mechanism.</text>
</comment>
<feature type="binding site" evidence="13">
    <location>
        <position position="67"/>
    </location>
    <ligand>
        <name>[4Fe-4S] cluster</name>
        <dbReference type="ChEBI" id="CHEBI:49883"/>
        <note>4Fe-4S-S-AdoMet</note>
    </ligand>
</feature>
<protein>
    <recommendedName>
        <fullName evidence="3 13">Biotin synthase</fullName>
        <ecNumber evidence="3 13">2.8.1.6</ecNumber>
    </recommendedName>
</protein>
<feature type="binding site" evidence="13">
    <location>
        <position position="268"/>
    </location>
    <ligand>
        <name>[2Fe-2S] cluster</name>
        <dbReference type="ChEBI" id="CHEBI:190135"/>
    </ligand>
</feature>
<evidence type="ECO:0000256" key="3">
    <source>
        <dbReference type="ARBA" id="ARBA00012236"/>
    </source>
</evidence>
<comment type="caution">
    <text evidence="15">The sequence shown here is derived from an EMBL/GenBank/DDBJ whole genome shotgun (WGS) entry which is preliminary data.</text>
</comment>
<evidence type="ECO:0000256" key="1">
    <source>
        <dbReference type="ARBA" id="ARBA00004942"/>
    </source>
</evidence>
<feature type="domain" description="Radical SAM core" evidence="14">
    <location>
        <begin position="45"/>
        <end position="273"/>
    </location>
</feature>
<dbReference type="PIRSF" id="PIRSF001619">
    <property type="entry name" value="Biotin_synth"/>
    <property type="match status" value="1"/>
</dbReference>
<dbReference type="InterPro" id="IPR002684">
    <property type="entry name" value="Biotin_synth/BioAB"/>
</dbReference>
<dbReference type="InterPro" id="IPR013785">
    <property type="entry name" value="Aldolase_TIM"/>
</dbReference>
<feature type="binding site" evidence="13">
    <location>
        <position position="136"/>
    </location>
    <ligand>
        <name>[2Fe-2S] cluster</name>
        <dbReference type="ChEBI" id="CHEBI:190135"/>
    </ligand>
</feature>
<dbReference type="InterPro" id="IPR058240">
    <property type="entry name" value="rSAM_sf"/>
</dbReference>
<feature type="binding site" evidence="13">
    <location>
        <position position="196"/>
    </location>
    <ligand>
        <name>[2Fe-2S] cluster</name>
        <dbReference type="ChEBI" id="CHEBI:190135"/>
    </ligand>
</feature>
<dbReference type="SFLD" id="SFLDG01060">
    <property type="entry name" value="BATS_domain_containing"/>
    <property type="match status" value="1"/>
</dbReference>
<dbReference type="NCBIfam" id="TIGR00433">
    <property type="entry name" value="bioB"/>
    <property type="match status" value="1"/>
</dbReference>
<keyword evidence="4 13" id="KW-0004">4Fe-4S</keyword>
<dbReference type="HAMAP" id="MF_01694">
    <property type="entry name" value="BioB"/>
    <property type="match status" value="1"/>
</dbReference>
<dbReference type="InterPro" id="IPR010722">
    <property type="entry name" value="BATS_dom"/>
</dbReference>
<evidence type="ECO:0000256" key="8">
    <source>
        <dbReference type="ARBA" id="ARBA00022723"/>
    </source>
</evidence>
<dbReference type="PANTHER" id="PTHR22976">
    <property type="entry name" value="BIOTIN SYNTHASE"/>
    <property type="match status" value="1"/>
</dbReference>
<organism evidence="15 16">
    <name type="scientific">Nibribacter koreensis</name>
    <dbReference type="NCBI Taxonomy" id="1084519"/>
    <lineage>
        <taxon>Bacteria</taxon>
        <taxon>Pseudomonadati</taxon>
        <taxon>Bacteroidota</taxon>
        <taxon>Cytophagia</taxon>
        <taxon>Cytophagales</taxon>
        <taxon>Hymenobacteraceae</taxon>
        <taxon>Nibribacter</taxon>
    </lineage>
</organism>
<evidence type="ECO:0000313" key="16">
    <source>
        <dbReference type="Proteomes" id="UP001501844"/>
    </source>
</evidence>
<dbReference type="SFLD" id="SFLDS00029">
    <property type="entry name" value="Radical_SAM"/>
    <property type="match status" value="1"/>
</dbReference>
<comment type="cofactor">
    <cofactor evidence="13">
        <name>[2Fe-2S] cluster</name>
        <dbReference type="ChEBI" id="CHEBI:190135"/>
    </cofactor>
    <text evidence="13">Binds 1 [2Fe-2S] cluster. The cluster is coordinated with 3 cysteines and 1 arginine.</text>
</comment>
<dbReference type="InterPro" id="IPR024177">
    <property type="entry name" value="Biotin_synthase"/>
</dbReference>
<feature type="binding site" evidence="13">
    <location>
        <position position="104"/>
    </location>
    <ligand>
        <name>[2Fe-2S] cluster</name>
        <dbReference type="ChEBI" id="CHEBI:190135"/>
    </ligand>
</feature>
<keyword evidence="8 13" id="KW-0479">Metal-binding</keyword>
<proteinExistence type="inferred from homology"/>
<dbReference type="SFLD" id="SFLDF00272">
    <property type="entry name" value="biotin_synthase"/>
    <property type="match status" value="1"/>
</dbReference>
<evidence type="ECO:0000256" key="10">
    <source>
        <dbReference type="ARBA" id="ARBA00023004"/>
    </source>
</evidence>
<evidence type="ECO:0000256" key="9">
    <source>
        <dbReference type="ARBA" id="ARBA00022756"/>
    </source>
</evidence>
<keyword evidence="10 13" id="KW-0408">Iron</keyword>
<gene>
    <name evidence="13 15" type="primary">bioB</name>
    <name evidence="15" type="ORF">GCM10023183_09780</name>
</gene>